<dbReference type="InterPro" id="IPR024735">
    <property type="entry name" value="TcpC"/>
</dbReference>
<sequence>MSTITLSRTWQHRINHGRGLARRIGVALLAFGALMGFAAGIKVFLVAHHPDDTDVTAIAYRVNNQRDAVGKRAATFVAAVLTTPESRRAEVLQRFITLPKADTVAQAAPAADPAPAVIDTPQVWSVMPAGNAGEATLYSVIVTVEQRPYASAPSTTAYYRVPMSIWHYQPRPMDMPTPMSDPGPGADITMRYDHALSPTSPVYAVVAGFINTYLTSTSGLDRYVVADSWIKPIGGYQSAVIRTAVADGEVPDQPAAGTRIHVRVTATAQTSQFATIPFTFPLTVENSGGTWMIADVDLAPLVATDSDTKPAGSTQP</sequence>
<evidence type="ECO:0000256" key="1">
    <source>
        <dbReference type="SAM" id="Phobius"/>
    </source>
</evidence>
<dbReference type="AlphaFoldDB" id="A0A0J6VHQ2"/>
<evidence type="ECO:0000313" key="3">
    <source>
        <dbReference type="Proteomes" id="UP000036513"/>
    </source>
</evidence>
<dbReference type="STRING" id="37916.MCHLDSM_05921"/>
<keyword evidence="1" id="KW-0472">Membrane</keyword>
<proteinExistence type="predicted"/>
<keyword evidence="1" id="KW-1133">Transmembrane helix</keyword>
<accession>A0A0J6VHQ2</accession>
<dbReference type="Pfam" id="PF12642">
    <property type="entry name" value="TpcC"/>
    <property type="match status" value="1"/>
</dbReference>
<keyword evidence="3" id="KW-1185">Reference proteome</keyword>
<organism evidence="2 3">
    <name type="scientific">Mycolicibacterium chlorophenolicum</name>
    <dbReference type="NCBI Taxonomy" id="37916"/>
    <lineage>
        <taxon>Bacteria</taxon>
        <taxon>Bacillati</taxon>
        <taxon>Actinomycetota</taxon>
        <taxon>Actinomycetes</taxon>
        <taxon>Mycobacteriales</taxon>
        <taxon>Mycobacteriaceae</taxon>
        <taxon>Mycolicibacterium</taxon>
    </lineage>
</organism>
<dbReference type="PATRIC" id="fig|37916.4.peg.5941"/>
<dbReference type="RefSeq" id="WP_048473061.1">
    <property type="nucleotide sequence ID" value="NZ_JYNL01000065.1"/>
</dbReference>
<feature type="transmembrane region" description="Helical" evidence="1">
    <location>
        <begin position="20"/>
        <end position="45"/>
    </location>
</feature>
<evidence type="ECO:0000313" key="2">
    <source>
        <dbReference type="EMBL" id="KMO69809.1"/>
    </source>
</evidence>
<reference evidence="2 3" key="1">
    <citation type="journal article" date="2015" name="Genome Biol. Evol.">
        <title>Characterization of Three Mycobacterium spp. with Potential Use in Bioremediation by Genome Sequencing and Comparative Genomics.</title>
        <authorList>
            <person name="Das S."/>
            <person name="Pettersson B.M."/>
            <person name="Behra P.R."/>
            <person name="Ramesh M."/>
            <person name="Dasgupta S."/>
            <person name="Bhattacharya A."/>
            <person name="Kirsebom L.A."/>
        </authorList>
    </citation>
    <scope>NUCLEOTIDE SEQUENCE [LARGE SCALE GENOMIC DNA]</scope>
    <source>
        <strain evidence="2 3">DSM 43826</strain>
    </source>
</reference>
<protein>
    <submittedName>
        <fullName evidence="2">Conjugative transposon protein TcpC</fullName>
    </submittedName>
</protein>
<name>A0A0J6VHQ2_9MYCO</name>
<dbReference type="Proteomes" id="UP000036513">
    <property type="component" value="Unassembled WGS sequence"/>
</dbReference>
<dbReference type="SMR" id="A0A0J6VHQ2"/>
<gene>
    <name evidence="2" type="ORF">MCHLDSM_05921</name>
</gene>
<comment type="caution">
    <text evidence="2">The sequence shown here is derived from an EMBL/GenBank/DDBJ whole genome shotgun (WGS) entry which is preliminary data.</text>
</comment>
<keyword evidence="1" id="KW-0812">Transmembrane</keyword>
<dbReference type="EMBL" id="JYNL01000065">
    <property type="protein sequence ID" value="KMO69809.1"/>
    <property type="molecule type" value="Genomic_DNA"/>
</dbReference>